<dbReference type="Proteomes" id="UP001232063">
    <property type="component" value="Unassembled WGS sequence"/>
</dbReference>
<dbReference type="PANTHER" id="PTHR24421:SF10">
    <property type="entry name" value="NITRATE_NITRITE SENSOR PROTEIN NARQ"/>
    <property type="match status" value="1"/>
</dbReference>
<evidence type="ECO:0000256" key="2">
    <source>
        <dbReference type="ARBA" id="ARBA00001966"/>
    </source>
</evidence>
<dbReference type="GO" id="GO:0000155">
    <property type="term" value="F:phosphorelay sensor kinase activity"/>
    <property type="evidence" value="ECO:0007669"/>
    <property type="project" value="InterPro"/>
</dbReference>
<gene>
    <name evidence="22" type="ORF">QNI22_37345</name>
</gene>
<dbReference type="InterPro" id="IPR005467">
    <property type="entry name" value="His_kinase_dom"/>
</dbReference>
<dbReference type="InterPro" id="IPR050482">
    <property type="entry name" value="Sensor_HK_TwoCompSys"/>
</dbReference>
<dbReference type="GO" id="GO:0046983">
    <property type="term" value="F:protein dimerization activity"/>
    <property type="evidence" value="ECO:0007669"/>
    <property type="project" value="InterPro"/>
</dbReference>
<keyword evidence="8" id="KW-0597">Phosphoprotein</keyword>
<evidence type="ECO:0000256" key="7">
    <source>
        <dbReference type="ARBA" id="ARBA00022490"/>
    </source>
</evidence>
<keyword evidence="12 22" id="KW-0418">Kinase</keyword>
<comment type="catalytic activity">
    <reaction evidence="1">
        <text>ATP + protein L-histidine = ADP + protein N-phospho-L-histidine.</text>
        <dbReference type="EC" id="2.7.13.3"/>
    </reaction>
</comment>
<evidence type="ECO:0000256" key="10">
    <source>
        <dbReference type="ARBA" id="ARBA00022723"/>
    </source>
</evidence>
<dbReference type="PRINTS" id="PR00344">
    <property type="entry name" value="BCTRLSENSOR"/>
</dbReference>
<organism evidence="22 23">
    <name type="scientific">Xanthocytophaga agilis</name>
    <dbReference type="NCBI Taxonomy" id="3048010"/>
    <lineage>
        <taxon>Bacteria</taxon>
        <taxon>Pseudomonadati</taxon>
        <taxon>Bacteroidota</taxon>
        <taxon>Cytophagia</taxon>
        <taxon>Cytophagales</taxon>
        <taxon>Rhodocytophagaceae</taxon>
        <taxon>Xanthocytophaga</taxon>
    </lineage>
</organism>
<dbReference type="InterPro" id="IPR003594">
    <property type="entry name" value="HATPase_dom"/>
</dbReference>
<dbReference type="Pfam" id="PF07730">
    <property type="entry name" value="HisKA_3"/>
    <property type="match status" value="1"/>
</dbReference>
<proteinExistence type="predicted"/>
<evidence type="ECO:0000259" key="21">
    <source>
        <dbReference type="PROSITE" id="PS50109"/>
    </source>
</evidence>
<dbReference type="PROSITE" id="PS50109">
    <property type="entry name" value="HIS_KIN"/>
    <property type="match status" value="1"/>
</dbReference>
<dbReference type="EMBL" id="JASJOU010000022">
    <property type="protein sequence ID" value="MDJ1506378.1"/>
    <property type="molecule type" value="Genomic_DNA"/>
</dbReference>
<evidence type="ECO:0000256" key="19">
    <source>
        <dbReference type="SAM" id="Coils"/>
    </source>
</evidence>
<accession>A0AAE3REC0</accession>
<dbReference type="Pfam" id="PF02518">
    <property type="entry name" value="HATPase_c"/>
    <property type="match status" value="1"/>
</dbReference>
<evidence type="ECO:0000256" key="4">
    <source>
        <dbReference type="ARBA" id="ARBA00012438"/>
    </source>
</evidence>
<dbReference type="GO" id="GO:0005524">
    <property type="term" value="F:ATP binding"/>
    <property type="evidence" value="ECO:0007669"/>
    <property type="project" value="UniProtKB-KW"/>
</dbReference>
<evidence type="ECO:0000256" key="5">
    <source>
        <dbReference type="ARBA" id="ARBA00017322"/>
    </source>
</evidence>
<evidence type="ECO:0000256" key="18">
    <source>
        <dbReference type="ARBA" id="ARBA00030800"/>
    </source>
</evidence>
<keyword evidence="20" id="KW-1133">Transmembrane helix</keyword>
<dbReference type="InterPro" id="IPR011712">
    <property type="entry name" value="Sig_transdc_His_kin_sub3_dim/P"/>
</dbReference>
<feature type="domain" description="Histidine kinase" evidence="21">
    <location>
        <begin position="537"/>
        <end position="726"/>
    </location>
</feature>
<dbReference type="PANTHER" id="PTHR24421">
    <property type="entry name" value="NITRATE/NITRITE SENSOR PROTEIN NARX-RELATED"/>
    <property type="match status" value="1"/>
</dbReference>
<dbReference type="AlphaFoldDB" id="A0AAE3REC0"/>
<sequence>MKSGVHIVFAICCCFLQKGYGQTLSCLAEVEKYAQAGMTNTKETLPQIKVFYENHQKDFPVPCVIQLEYTIGFLELQNLRIDSADRYMNRFLEHSLQTGKDSTVVEGYLWYSTFMRITNRYEQAHKWLDSTQSYLKRKQIEDKYLNGKYYTAKADYLNLVTHDVKGAERYYMLSLETRKTAHGCDECHVTLNNLGYMFMNEGYLQKAAHYFYQSLLATEKITKSDEEKKYLQSNTMLNLSFCYRMLHRPTEAIEYAQQVFDNSRKIESNTFLLRSYRHLAAALMENKQYDKALKLLKEAEKICLRFKQKDEMGYTYRYLGELYALYLNNETEGKWYLEKSKALIEEIQDSDSYHLHNYSLGRFYLHEKNYPEALRLLTLSLEQGRKVHDRVYEPVILELLYKAWQQEGNYSKALGYYTQFVQLRDSIASDETQLKLKELEKKYDEQVNQLVINKLQNTNQNQKAELDRKERTILFILGIGFLVSAILFLLYTTQKSKKRIAQQKEQLAAQQLRELQQQKQLEIYTAMLNGQETERSRLARDLHDGLGGMLAGTKLYLSQINQKVMNGQAVYLQTAVVQIDNSMQELRRIARNMMPETLVKFGLKTALRDLCESLQNSQLQIRCQTMGLSSDLSKSIQLTIYRVIQELITNAIKHANAQQILVQCLQNEGSIHITIEDDGQGFDTASIKGNGVGLSNVRNRVEYLNGRLEIQSEPGVGTTVTVEIPV</sequence>
<evidence type="ECO:0000256" key="11">
    <source>
        <dbReference type="ARBA" id="ARBA00022741"/>
    </source>
</evidence>
<dbReference type="Gene3D" id="3.30.565.10">
    <property type="entry name" value="Histidine kinase-like ATPase, C-terminal domain"/>
    <property type="match status" value="1"/>
</dbReference>
<evidence type="ECO:0000256" key="12">
    <source>
        <dbReference type="ARBA" id="ARBA00022777"/>
    </source>
</evidence>
<evidence type="ECO:0000256" key="6">
    <source>
        <dbReference type="ARBA" id="ARBA00022485"/>
    </source>
</evidence>
<keyword evidence="23" id="KW-1185">Reference proteome</keyword>
<comment type="cofactor">
    <cofactor evidence="2">
        <name>[4Fe-4S] cluster</name>
        <dbReference type="ChEBI" id="CHEBI:49883"/>
    </cofactor>
</comment>
<name>A0AAE3REC0_9BACT</name>
<comment type="subcellular location">
    <subcellularLocation>
        <location evidence="3">Cytoplasm</location>
    </subcellularLocation>
</comment>
<keyword evidence="15" id="KW-0902">Two-component regulatory system</keyword>
<dbReference type="GO" id="GO:0005737">
    <property type="term" value="C:cytoplasm"/>
    <property type="evidence" value="ECO:0007669"/>
    <property type="project" value="UniProtKB-SubCell"/>
</dbReference>
<dbReference type="InterPro" id="IPR011990">
    <property type="entry name" value="TPR-like_helical_dom_sf"/>
</dbReference>
<dbReference type="RefSeq" id="WP_314519284.1">
    <property type="nucleotide sequence ID" value="NZ_JASJOU010000022.1"/>
</dbReference>
<dbReference type="SMART" id="SM00028">
    <property type="entry name" value="TPR"/>
    <property type="match status" value="5"/>
</dbReference>
<evidence type="ECO:0000256" key="17">
    <source>
        <dbReference type="ARBA" id="ARBA00024827"/>
    </source>
</evidence>
<feature type="coiled-coil region" evidence="19">
    <location>
        <begin position="429"/>
        <end position="472"/>
    </location>
</feature>
<dbReference type="Gene3D" id="1.25.40.10">
    <property type="entry name" value="Tetratricopeptide repeat domain"/>
    <property type="match status" value="1"/>
</dbReference>
<dbReference type="InterPro" id="IPR004358">
    <property type="entry name" value="Sig_transdc_His_kin-like_C"/>
</dbReference>
<keyword evidence="19" id="KW-0175">Coiled coil</keyword>
<protein>
    <recommendedName>
        <fullName evidence="5">Oxygen sensor histidine kinase NreB</fullName>
        <ecNumber evidence="4">2.7.13.3</ecNumber>
    </recommendedName>
    <alternativeName>
        <fullName evidence="18">Nitrogen regulation protein B</fullName>
    </alternativeName>
</protein>
<evidence type="ECO:0000256" key="16">
    <source>
        <dbReference type="ARBA" id="ARBA00023014"/>
    </source>
</evidence>
<dbReference type="Pfam" id="PF13374">
    <property type="entry name" value="TPR_10"/>
    <property type="match status" value="1"/>
</dbReference>
<dbReference type="SUPFAM" id="SSF48452">
    <property type="entry name" value="TPR-like"/>
    <property type="match status" value="1"/>
</dbReference>
<evidence type="ECO:0000256" key="1">
    <source>
        <dbReference type="ARBA" id="ARBA00000085"/>
    </source>
</evidence>
<dbReference type="EC" id="2.7.13.3" evidence="4"/>
<dbReference type="SUPFAM" id="SSF55874">
    <property type="entry name" value="ATPase domain of HSP90 chaperone/DNA topoisomerase II/histidine kinase"/>
    <property type="match status" value="1"/>
</dbReference>
<evidence type="ECO:0000256" key="15">
    <source>
        <dbReference type="ARBA" id="ARBA00023012"/>
    </source>
</evidence>
<dbReference type="InterPro" id="IPR036890">
    <property type="entry name" value="HATPase_C_sf"/>
</dbReference>
<dbReference type="GO" id="GO:0016020">
    <property type="term" value="C:membrane"/>
    <property type="evidence" value="ECO:0007669"/>
    <property type="project" value="InterPro"/>
</dbReference>
<dbReference type="SMART" id="SM00387">
    <property type="entry name" value="HATPase_c"/>
    <property type="match status" value="1"/>
</dbReference>
<evidence type="ECO:0000313" key="23">
    <source>
        <dbReference type="Proteomes" id="UP001232063"/>
    </source>
</evidence>
<evidence type="ECO:0000256" key="9">
    <source>
        <dbReference type="ARBA" id="ARBA00022679"/>
    </source>
</evidence>
<keyword evidence="16" id="KW-0411">Iron-sulfur</keyword>
<keyword evidence="11" id="KW-0547">Nucleotide-binding</keyword>
<dbReference type="Gene3D" id="1.20.5.1930">
    <property type="match status" value="1"/>
</dbReference>
<evidence type="ECO:0000313" key="22">
    <source>
        <dbReference type="EMBL" id="MDJ1506378.1"/>
    </source>
</evidence>
<keyword evidence="7" id="KW-0963">Cytoplasm</keyword>
<dbReference type="GO" id="GO:0051539">
    <property type="term" value="F:4 iron, 4 sulfur cluster binding"/>
    <property type="evidence" value="ECO:0007669"/>
    <property type="project" value="UniProtKB-KW"/>
</dbReference>
<keyword evidence="20" id="KW-0472">Membrane</keyword>
<evidence type="ECO:0000256" key="20">
    <source>
        <dbReference type="SAM" id="Phobius"/>
    </source>
</evidence>
<keyword evidence="13" id="KW-0067">ATP-binding</keyword>
<evidence type="ECO:0000256" key="13">
    <source>
        <dbReference type="ARBA" id="ARBA00022840"/>
    </source>
</evidence>
<keyword evidence="6" id="KW-0004">4Fe-4S</keyword>
<keyword evidence="14" id="KW-0408">Iron</keyword>
<evidence type="ECO:0000256" key="14">
    <source>
        <dbReference type="ARBA" id="ARBA00023004"/>
    </source>
</evidence>
<dbReference type="CDD" id="cd16917">
    <property type="entry name" value="HATPase_UhpB-NarQ-NarX-like"/>
    <property type="match status" value="1"/>
</dbReference>
<comment type="caution">
    <text evidence="22">The sequence shown here is derived from an EMBL/GenBank/DDBJ whole genome shotgun (WGS) entry which is preliminary data.</text>
</comment>
<keyword evidence="10" id="KW-0479">Metal-binding</keyword>
<evidence type="ECO:0000256" key="3">
    <source>
        <dbReference type="ARBA" id="ARBA00004496"/>
    </source>
</evidence>
<evidence type="ECO:0000256" key="8">
    <source>
        <dbReference type="ARBA" id="ARBA00022553"/>
    </source>
</evidence>
<comment type="function">
    <text evidence="17">Member of the two-component regulatory system NreB/NreC involved in the control of dissimilatory nitrate/nitrite reduction in response to oxygen. NreB functions as a direct oxygen sensor histidine kinase which is autophosphorylated, in the absence of oxygen, probably at the conserved histidine residue, and transfers its phosphate group probably to a conserved aspartate residue of NreC. NreB/NreC activates the expression of the nitrate (narGHJI) and nitrite (nir) reductase operons, as well as the putative nitrate transporter gene narT.</text>
</comment>
<feature type="transmembrane region" description="Helical" evidence="20">
    <location>
        <begin position="472"/>
        <end position="491"/>
    </location>
</feature>
<keyword evidence="20" id="KW-0812">Transmembrane</keyword>
<reference evidence="22" key="1">
    <citation type="submission" date="2023-05" db="EMBL/GenBank/DDBJ databases">
        <authorList>
            <person name="Zhang X."/>
        </authorList>
    </citation>
    <scope>NUCLEOTIDE SEQUENCE</scope>
    <source>
        <strain evidence="22">BD1B2-1</strain>
    </source>
</reference>
<dbReference type="GO" id="GO:0046872">
    <property type="term" value="F:metal ion binding"/>
    <property type="evidence" value="ECO:0007669"/>
    <property type="project" value="UniProtKB-KW"/>
</dbReference>
<dbReference type="InterPro" id="IPR019734">
    <property type="entry name" value="TPR_rpt"/>
</dbReference>
<keyword evidence="9" id="KW-0808">Transferase</keyword>